<dbReference type="InterPro" id="IPR027785">
    <property type="entry name" value="UvrD-like_helicase_C"/>
</dbReference>
<accession>C4ZMU2</accession>
<dbReference type="Proteomes" id="UP000002186">
    <property type="component" value="Chromosome"/>
</dbReference>
<dbReference type="GO" id="GO:0000725">
    <property type="term" value="P:recombinational repair"/>
    <property type="evidence" value="ECO:0007669"/>
    <property type="project" value="TreeGrafter"/>
</dbReference>
<dbReference type="EMBL" id="CP001281">
    <property type="protein sequence ID" value="ACK53136.1"/>
    <property type="molecule type" value="Genomic_DNA"/>
</dbReference>
<dbReference type="GO" id="GO:0005524">
    <property type="term" value="F:ATP binding"/>
    <property type="evidence" value="ECO:0007669"/>
    <property type="project" value="InterPro"/>
</dbReference>
<dbReference type="Gene3D" id="3.40.50.300">
    <property type="entry name" value="P-loop containing nucleotide triphosphate hydrolases"/>
    <property type="match status" value="2"/>
</dbReference>
<dbReference type="InterPro" id="IPR027417">
    <property type="entry name" value="P-loop_NTPase"/>
</dbReference>
<dbReference type="PANTHER" id="PTHR11070">
    <property type="entry name" value="UVRD / RECB / PCRA DNA HELICASE FAMILY MEMBER"/>
    <property type="match status" value="1"/>
</dbReference>
<dbReference type="AlphaFoldDB" id="C4ZMU2"/>
<dbReference type="GO" id="GO:0003677">
    <property type="term" value="F:DNA binding"/>
    <property type="evidence" value="ECO:0007669"/>
    <property type="project" value="InterPro"/>
</dbReference>
<protein>
    <recommendedName>
        <fullName evidence="1">DNA 3'-5' helicase II</fullName>
    </recommendedName>
</protein>
<dbReference type="RefSeq" id="WP_012584398.1">
    <property type="nucleotide sequence ID" value="NC_011662.2"/>
</dbReference>
<evidence type="ECO:0000259" key="2">
    <source>
        <dbReference type="Pfam" id="PF13538"/>
    </source>
</evidence>
<dbReference type="eggNOG" id="COG0507">
    <property type="taxonomic scope" value="Bacteria"/>
</dbReference>
<name>C4ZMU2_THASP</name>
<dbReference type="KEGG" id="tmz:Tmz1t_0351"/>
<dbReference type="SUPFAM" id="SSF52540">
    <property type="entry name" value="P-loop containing nucleoside triphosphate hydrolases"/>
    <property type="match status" value="1"/>
</dbReference>
<reference evidence="3 4" key="2">
    <citation type="journal article" date="2012" name="Stand. Genomic Sci.">
        <title>Complete genome sequence of Thauera aminoaromatica strain MZ1T.</title>
        <authorList>
            <person name="Jiang K."/>
            <person name="Sanseverino J."/>
            <person name="Chauhan A."/>
            <person name="Lucas S."/>
            <person name="Copeland A."/>
            <person name="Lapidus A."/>
            <person name="Del Rio T.G."/>
            <person name="Dalin E."/>
            <person name="Tice H."/>
            <person name="Bruce D."/>
            <person name="Goodwin L."/>
            <person name="Pitluck S."/>
            <person name="Sims D."/>
            <person name="Brettin T."/>
            <person name="Detter J.C."/>
            <person name="Han C."/>
            <person name="Chang Y.J."/>
            <person name="Larimer F."/>
            <person name="Land M."/>
            <person name="Hauser L."/>
            <person name="Kyrpides N.C."/>
            <person name="Mikhailova N."/>
            <person name="Moser S."/>
            <person name="Jegier P."/>
            <person name="Close D."/>
            <person name="Debruyn J.M."/>
            <person name="Wang Y."/>
            <person name="Layton A.C."/>
            <person name="Allen M.S."/>
            <person name="Sayler G.S."/>
        </authorList>
    </citation>
    <scope>NUCLEOTIDE SEQUENCE [LARGE SCALE GENOMIC DNA]</scope>
    <source>
        <strain evidence="3 4">MZ1T</strain>
    </source>
</reference>
<reference evidence="4" key="1">
    <citation type="submission" date="2009-05" db="EMBL/GenBank/DDBJ databases">
        <title>Complete sequence of chromosome of Thauera sp. MZ1T.</title>
        <authorList>
            <consortium name="US DOE Joint Genome Institute"/>
            <person name="Lucas S."/>
            <person name="Copeland A."/>
            <person name="Lapidus A."/>
            <person name="Glavina del Rio T."/>
            <person name="Dalin E."/>
            <person name="Tice H."/>
            <person name="Bruce D."/>
            <person name="Goodwin L."/>
            <person name="Pitluck S."/>
            <person name="Sims D."/>
            <person name="Brettin T."/>
            <person name="Detter J.C."/>
            <person name="Han C."/>
            <person name="Larimer F."/>
            <person name="Land M."/>
            <person name="Hauser L."/>
            <person name="Kyrpides N."/>
            <person name="Mikhailova N."/>
            <person name="Sayler G.S."/>
        </authorList>
    </citation>
    <scope>NUCLEOTIDE SEQUENCE [LARGE SCALE GENOMIC DNA]</scope>
    <source>
        <strain evidence="4">MZ1T</strain>
    </source>
</reference>
<dbReference type="STRING" id="85643.Tmz1t_0351"/>
<dbReference type="InterPro" id="IPR000212">
    <property type="entry name" value="DNA_helicase_UvrD/REP"/>
</dbReference>
<keyword evidence="4" id="KW-1185">Reference proteome</keyword>
<dbReference type="Pfam" id="PF13245">
    <property type="entry name" value="AAA_19"/>
    <property type="match status" value="1"/>
</dbReference>
<proteinExistence type="predicted"/>
<evidence type="ECO:0000313" key="3">
    <source>
        <dbReference type="EMBL" id="ACK53136.1"/>
    </source>
</evidence>
<sequence>MMNRSWWRSKNELDEDQKAFIQLPAHGRYSLVGPPGSGKTNLLLLRAQFIAGMGEKNVLIVTYTKALANFIRSGIGASGLISPNQVRTYHSWASSHILENLGQRAVPKGADFDDATRPAILEMLREANAKLPTKQLFSAIFVDEAQDLTADELEVLLSLSDNVAICGDARQGIYDKNGLSAVEKLALQPHTLKRHFRIGQRIAKVADRLMPPENPADSLEAMSNYDLKAQGESSAHMNPCANRDEQFEKMLEKIEIQLDAFKDDTIGIFCGKRETLEDLRIRFNKTKLSKQVCVHGVDDDSSFSDNKPIHVLTIHASKGTEFRAVHLFAVEELASYPLNRRRLGFTAITRAKTALNAYRTGDTNQPLENAFAQPQHMELDDLFPGDKS</sequence>
<dbReference type="PANTHER" id="PTHR11070:SF2">
    <property type="entry name" value="ATP-DEPENDENT DNA HELICASE SRS2"/>
    <property type="match status" value="1"/>
</dbReference>
<evidence type="ECO:0000313" key="4">
    <source>
        <dbReference type="Proteomes" id="UP000002186"/>
    </source>
</evidence>
<dbReference type="HOGENOM" id="CLU_060308_0_0_4"/>
<dbReference type="Pfam" id="PF13538">
    <property type="entry name" value="UvrD_C_2"/>
    <property type="match status" value="1"/>
</dbReference>
<evidence type="ECO:0000256" key="1">
    <source>
        <dbReference type="ARBA" id="ARBA00034923"/>
    </source>
</evidence>
<organism evidence="3 4">
    <name type="scientific">Thauera aminoaromatica</name>
    <dbReference type="NCBI Taxonomy" id="164330"/>
    <lineage>
        <taxon>Bacteria</taxon>
        <taxon>Pseudomonadati</taxon>
        <taxon>Pseudomonadota</taxon>
        <taxon>Betaproteobacteria</taxon>
        <taxon>Rhodocyclales</taxon>
        <taxon>Zoogloeaceae</taxon>
        <taxon>Thauera</taxon>
    </lineage>
</organism>
<feature type="domain" description="UvrD-like helicase C-terminal" evidence="2">
    <location>
        <begin position="309"/>
        <end position="356"/>
    </location>
</feature>
<gene>
    <name evidence="3" type="ordered locus">Tmz1t_0351</name>
</gene>
<dbReference type="eggNOG" id="COG0210">
    <property type="taxonomic scope" value="Bacteria"/>
</dbReference>
<dbReference type="GO" id="GO:0043138">
    <property type="term" value="F:3'-5' DNA helicase activity"/>
    <property type="evidence" value="ECO:0007669"/>
    <property type="project" value="TreeGrafter"/>
</dbReference>